<reference evidence="2 3" key="1">
    <citation type="submission" date="2020-07" db="EMBL/GenBank/DDBJ databases">
        <title>isolation of Luteimonas sp. SJ-16.</title>
        <authorList>
            <person name="Huang X.-X."/>
            <person name="Xu L."/>
            <person name="Sun J.-Q."/>
        </authorList>
    </citation>
    <scope>NUCLEOTIDE SEQUENCE [LARGE SCALE GENOMIC DNA]</scope>
    <source>
        <strain evidence="2 3">SJ-16</strain>
    </source>
</reference>
<keyword evidence="1" id="KW-0472">Membrane</keyword>
<dbReference type="RefSeq" id="WP_180545087.1">
    <property type="nucleotide sequence ID" value="NZ_JACCJZ010000016.1"/>
</dbReference>
<keyword evidence="1" id="KW-0812">Transmembrane</keyword>
<comment type="caution">
    <text evidence="2">The sequence shown here is derived from an EMBL/GenBank/DDBJ whole genome shotgun (WGS) entry which is preliminary data.</text>
</comment>
<feature type="transmembrane region" description="Helical" evidence="1">
    <location>
        <begin position="118"/>
        <end position="138"/>
    </location>
</feature>
<organism evidence="2 3">
    <name type="scientific">Luteimonas deserti</name>
    <dbReference type="NCBI Taxonomy" id="2752306"/>
    <lineage>
        <taxon>Bacteria</taxon>
        <taxon>Pseudomonadati</taxon>
        <taxon>Pseudomonadota</taxon>
        <taxon>Gammaproteobacteria</taxon>
        <taxon>Lysobacterales</taxon>
        <taxon>Lysobacteraceae</taxon>
        <taxon>Luteimonas</taxon>
    </lineage>
</organism>
<accession>A0A7Z0QQJ5</accession>
<dbReference type="AlphaFoldDB" id="A0A7Z0QQJ5"/>
<dbReference type="EMBL" id="JACCJZ010000016">
    <property type="protein sequence ID" value="NYZ62863.1"/>
    <property type="molecule type" value="Genomic_DNA"/>
</dbReference>
<keyword evidence="1" id="KW-1133">Transmembrane helix</keyword>
<keyword evidence="3" id="KW-1185">Reference proteome</keyword>
<evidence type="ECO:0000313" key="2">
    <source>
        <dbReference type="EMBL" id="NYZ62863.1"/>
    </source>
</evidence>
<protein>
    <recommendedName>
        <fullName evidence="4">Relaxation protein</fullName>
    </recommendedName>
</protein>
<evidence type="ECO:0000313" key="3">
    <source>
        <dbReference type="Proteomes" id="UP000589896"/>
    </source>
</evidence>
<proteinExistence type="predicted"/>
<sequence>MPPAPTDITEDALHDLLAKMAVLVAQFDRHCAQSREALQTSAREIPQQVRASADQQMERLHTALSAQVGSAIERPVARCMQQLDASSAQLQRASDALAAQAQRSDRVHRGALWKSTGVAGVALLAILIAGASSARYYAGEVQRQRISAELLRAYNAADVQLCGERLCVRPEADADVQGGYVRAALR</sequence>
<name>A0A7Z0QQJ5_9GAMM</name>
<evidence type="ECO:0008006" key="4">
    <source>
        <dbReference type="Google" id="ProtNLM"/>
    </source>
</evidence>
<evidence type="ECO:0000256" key="1">
    <source>
        <dbReference type="SAM" id="Phobius"/>
    </source>
</evidence>
<dbReference type="Proteomes" id="UP000589896">
    <property type="component" value="Unassembled WGS sequence"/>
</dbReference>
<gene>
    <name evidence="2" type="ORF">H0E82_08810</name>
</gene>